<keyword evidence="12 18" id="KW-0548">Nucleotidyltransferase</keyword>
<keyword evidence="21" id="KW-1185">Reference proteome</keyword>
<feature type="transmembrane region" description="Helical" evidence="19">
    <location>
        <begin position="127"/>
        <end position="147"/>
    </location>
</feature>
<keyword evidence="16" id="KW-0594">Phospholipid biosynthesis</keyword>
<organism evidence="20 21">
    <name type="scientific">Ponticoccus litoralis</name>
    <dbReference type="NCBI Taxonomy" id="422297"/>
    <lineage>
        <taxon>Bacteria</taxon>
        <taxon>Pseudomonadati</taxon>
        <taxon>Pseudomonadota</taxon>
        <taxon>Alphaproteobacteria</taxon>
        <taxon>Rhodobacterales</taxon>
        <taxon>Roseobacteraceae</taxon>
        <taxon>Ponticoccus</taxon>
    </lineage>
</organism>
<dbReference type="AlphaFoldDB" id="A0AAW9SP15"/>
<evidence type="ECO:0000256" key="12">
    <source>
        <dbReference type="ARBA" id="ARBA00022695"/>
    </source>
</evidence>
<dbReference type="PANTHER" id="PTHR46382">
    <property type="entry name" value="PHOSPHATIDATE CYTIDYLYLTRANSFERASE"/>
    <property type="match status" value="1"/>
</dbReference>
<keyword evidence="8" id="KW-1003">Cell membrane</keyword>
<protein>
    <recommendedName>
        <fullName evidence="7 18">Phosphatidate cytidylyltransferase</fullName>
        <ecNumber evidence="6 18">2.7.7.41</ecNumber>
    </recommendedName>
</protein>
<feature type="transmembrane region" description="Helical" evidence="19">
    <location>
        <begin position="241"/>
        <end position="260"/>
    </location>
</feature>
<keyword evidence="14" id="KW-0443">Lipid metabolism</keyword>
<dbReference type="GO" id="GO:0005886">
    <property type="term" value="C:plasma membrane"/>
    <property type="evidence" value="ECO:0007669"/>
    <property type="project" value="UniProtKB-SubCell"/>
</dbReference>
<evidence type="ECO:0000256" key="5">
    <source>
        <dbReference type="ARBA" id="ARBA00010185"/>
    </source>
</evidence>
<evidence type="ECO:0000256" key="9">
    <source>
        <dbReference type="ARBA" id="ARBA00022516"/>
    </source>
</evidence>
<feature type="transmembrane region" description="Helical" evidence="19">
    <location>
        <begin position="102"/>
        <end position="120"/>
    </location>
</feature>
<evidence type="ECO:0000256" key="4">
    <source>
        <dbReference type="ARBA" id="ARBA00005189"/>
    </source>
</evidence>
<comment type="pathway">
    <text evidence="3 18">Phospholipid metabolism; CDP-diacylglycerol biosynthesis; CDP-diacylglycerol from sn-glycerol 3-phosphate: step 3/3.</text>
</comment>
<evidence type="ECO:0000256" key="17">
    <source>
        <dbReference type="ARBA" id="ARBA00023264"/>
    </source>
</evidence>
<keyword evidence="17" id="KW-1208">Phospholipid metabolism</keyword>
<keyword evidence="11 18" id="KW-0812">Transmembrane</keyword>
<dbReference type="PANTHER" id="PTHR46382:SF1">
    <property type="entry name" value="PHOSPHATIDATE CYTIDYLYLTRANSFERASE"/>
    <property type="match status" value="1"/>
</dbReference>
<sequence>MTRKRWSDLKPRVISGLIMIAIGMAAVWLGGVWWQALIALICGGMVWELVTMVDSGRTKAQYILAAATVVCVFVAIRIPPSFALPLLMLPTMLGFSRMERGGVTYAVTTMMILLAGYSMMALRSDYGLTWMLWLVAVIVATDVMGYFAGKSIGGPKFWPRVSPNKTWAGTVGGWVGAAVVGAFWAGWTIEGAGLIGISIAVSMASQIGDIAESTIKRKAGVKDSSNLIPGHGGLMDRFDGMLGGAVFLIIAGQIVGFPSGV</sequence>
<evidence type="ECO:0000256" key="2">
    <source>
        <dbReference type="ARBA" id="ARBA00004651"/>
    </source>
</evidence>
<dbReference type="EC" id="2.7.7.41" evidence="6 18"/>
<keyword evidence="10 18" id="KW-0808">Transferase</keyword>
<dbReference type="PROSITE" id="PS01315">
    <property type="entry name" value="CDS"/>
    <property type="match status" value="1"/>
</dbReference>
<evidence type="ECO:0000256" key="18">
    <source>
        <dbReference type="RuleBase" id="RU003938"/>
    </source>
</evidence>
<evidence type="ECO:0000256" key="13">
    <source>
        <dbReference type="ARBA" id="ARBA00022989"/>
    </source>
</evidence>
<dbReference type="RefSeq" id="WP_347167598.1">
    <property type="nucleotide sequence ID" value="NZ_JBDNCH010000002.1"/>
</dbReference>
<gene>
    <name evidence="20" type="ORF">ABFB10_18375</name>
</gene>
<evidence type="ECO:0000256" key="8">
    <source>
        <dbReference type="ARBA" id="ARBA00022475"/>
    </source>
</evidence>
<keyword evidence="13 19" id="KW-1133">Transmembrane helix</keyword>
<evidence type="ECO:0000256" key="14">
    <source>
        <dbReference type="ARBA" id="ARBA00023098"/>
    </source>
</evidence>
<evidence type="ECO:0000313" key="20">
    <source>
        <dbReference type="EMBL" id="MEN9062653.1"/>
    </source>
</evidence>
<comment type="similarity">
    <text evidence="5 18">Belongs to the CDS family.</text>
</comment>
<evidence type="ECO:0000256" key="19">
    <source>
        <dbReference type="SAM" id="Phobius"/>
    </source>
</evidence>
<keyword evidence="15 19" id="KW-0472">Membrane</keyword>
<evidence type="ECO:0000256" key="3">
    <source>
        <dbReference type="ARBA" id="ARBA00005119"/>
    </source>
</evidence>
<evidence type="ECO:0000313" key="21">
    <source>
        <dbReference type="Proteomes" id="UP001428774"/>
    </source>
</evidence>
<dbReference type="Proteomes" id="UP001428774">
    <property type="component" value="Unassembled WGS sequence"/>
</dbReference>
<dbReference type="GO" id="GO:0004605">
    <property type="term" value="F:phosphatidate cytidylyltransferase activity"/>
    <property type="evidence" value="ECO:0007669"/>
    <property type="project" value="UniProtKB-EC"/>
</dbReference>
<proteinExistence type="inferred from homology"/>
<name>A0AAW9SP15_9RHOB</name>
<comment type="subcellular location">
    <subcellularLocation>
        <location evidence="2">Cell membrane</location>
        <topology evidence="2">Multi-pass membrane protein</topology>
    </subcellularLocation>
</comment>
<evidence type="ECO:0000256" key="6">
    <source>
        <dbReference type="ARBA" id="ARBA00012487"/>
    </source>
</evidence>
<comment type="catalytic activity">
    <reaction evidence="1 18">
        <text>a 1,2-diacyl-sn-glycero-3-phosphate + CTP + H(+) = a CDP-1,2-diacyl-sn-glycerol + diphosphate</text>
        <dbReference type="Rhea" id="RHEA:16229"/>
        <dbReference type="ChEBI" id="CHEBI:15378"/>
        <dbReference type="ChEBI" id="CHEBI:33019"/>
        <dbReference type="ChEBI" id="CHEBI:37563"/>
        <dbReference type="ChEBI" id="CHEBI:58332"/>
        <dbReference type="ChEBI" id="CHEBI:58608"/>
        <dbReference type="EC" id="2.7.7.41"/>
    </reaction>
</comment>
<keyword evidence="9" id="KW-0444">Lipid biosynthesis</keyword>
<evidence type="ECO:0000256" key="1">
    <source>
        <dbReference type="ARBA" id="ARBA00001698"/>
    </source>
</evidence>
<comment type="pathway">
    <text evidence="4">Lipid metabolism.</text>
</comment>
<evidence type="ECO:0000256" key="10">
    <source>
        <dbReference type="ARBA" id="ARBA00022679"/>
    </source>
</evidence>
<dbReference type="EMBL" id="JBDNCH010000002">
    <property type="protein sequence ID" value="MEN9062653.1"/>
    <property type="molecule type" value="Genomic_DNA"/>
</dbReference>
<comment type="caution">
    <text evidence="20">The sequence shown here is derived from an EMBL/GenBank/DDBJ whole genome shotgun (WGS) entry which is preliminary data.</text>
</comment>
<dbReference type="InterPro" id="IPR000374">
    <property type="entry name" value="PC_trans"/>
</dbReference>
<evidence type="ECO:0000256" key="11">
    <source>
        <dbReference type="ARBA" id="ARBA00022692"/>
    </source>
</evidence>
<evidence type="ECO:0000256" key="16">
    <source>
        <dbReference type="ARBA" id="ARBA00023209"/>
    </source>
</evidence>
<feature type="transmembrane region" description="Helical" evidence="19">
    <location>
        <begin position="34"/>
        <end position="50"/>
    </location>
</feature>
<evidence type="ECO:0000256" key="7">
    <source>
        <dbReference type="ARBA" id="ARBA00019373"/>
    </source>
</evidence>
<dbReference type="Pfam" id="PF01148">
    <property type="entry name" value="CTP_transf_1"/>
    <property type="match status" value="1"/>
</dbReference>
<feature type="transmembrane region" description="Helical" evidence="19">
    <location>
        <begin position="167"/>
        <end position="187"/>
    </location>
</feature>
<evidence type="ECO:0000256" key="15">
    <source>
        <dbReference type="ARBA" id="ARBA00023136"/>
    </source>
</evidence>
<accession>A0AAW9SP15</accession>
<reference evidence="20 21" key="1">
    <citation type="submission" date="2024-05" db="EMBL/GenBank/DDBJ databases">
        <title>Genome sequence of Ponticoccus litoralis KCCM 90028.</title>
        <authorList>
            <person name="Kim J.M."/>
            <person name="Lee J.K."/>
            <person name="Choi B.J."/>
            <person name="Bayburt H."/>
            <person name="Baek J.H."/>
            <person name="Jeon C.O."/>
        </authorList>
    </citation>
    <scope>NUCLEOTIDE SEQUENCE [LARGE SCALE GENOMIC DNA]</scope>
    <source>
        <strain evidence="20 21">KCCM 90028</strain>
    </source>
</reference>
<feature type="transmembrane region" description="Helical" evidence="19">
    <location>
        <begin position="12"/>
        <end position="28"/>
    </location>
</feature>
<feature type="transmembrane region" description="Helical" evidence="19">
    <location>
        <begin position="62"/>
        <end position="82"/>
    </location>
</feature>
<dbReference type="GO" id="GO:0016024">
    <property type="term" value="P:CDP-diacylglycerol biosynthetic process"/>
    <property type="evidence" value="ECO:0007669"/>
    <property type="project" value="TreeGrafter"/>
</dbReference>